<protein>
    <submittedName>
        <fullName evidence="1">DUF4230 domain-containing protein</fullName>
    </submittedName>
</protein>
<comment type="caution">
    <text evidence="1">The sequence shown here is derived from an EMBL/GenBank/DDBJ whole genome shotgun (WGS) entry which is preliminary data.</text>
</comment>
<dbReference type="RefSeq" id="WP_165105275.1">
    <property type="nucleotide sequence ID" value="NZ_JAAKYA010000006.1"/>
</dbReference>
<reference evidence="1 2" key="1">
    <citation type="submission" date="2020-02" db="EMBL/GenBank/DDBJ databases">
        <title>Draft genome sequence of Limisphaera ngatamarikiensis NGM72.4T, a thermophilic Verrucomicrobia grouped in subdivision 3.</title>
        <authorList>
            <person name="Carere C.R."/>
            <person name="Steen J."/>
            <person name="Hugenholtz P."/>
            <person name="Stott M.B."/>
        </authorList>
    </citation>
    <scope>NUCLEOTIDE SEQUENCE [LARGE SCALE GENOMIC DNA]</scope>
    <source>
        <strain evidence="1 2">NGM72.4</strain>
    </source>
</reference>
<dbReference type="InterPro" id="IPR025324">
    <property type="entry name" value="DUF4230"/>
</dbReference>
<evidence type="ECO:0000313" key="2">
    <source>
        <dbReference type="Proteomes" id="UP000477311"/>
    </source>
</evidence>
<dbReference type="EMBL" id="JAAKYA010000006">
    <property type="protein sequence ID" value="NGO38002.1"/>
    <property type="molecule type" value="Genomic_DNA"/>
</dbReference>
<dbReference type="Pfam" id="PF14014">
    <property type="entry name" value="DUF4230"/>
    <property type="match status" value="1"/>
</dbReference>
<organism evidence="1 2">
    <name type="scientific">Limisphaera ngatamarikiensis</name>
    <dbReference type="NCBI Taxonomy" id="1324935"/>
    <lineage>
        <taxon>Bacteria</taxon>
        <taxon>Pseudomonadati</taxon>
        <taxon>Verrucomicrobiota</taxon>
        <taxon>Verrucomicrobiia</taxon>
        <taxon>Limisphaerales</taxon>
        <taxon>Limisphaeraceae</taxon>
        <taxon>Limisphaera</taxon>
    </lineage>
</organism>
<evidence type="ECO:0000313" key="1">
    <source>
        <dbReference type="EMBL" id="NGO38002.1"/>
    </source>
</evidence>
<proteinExistence type="predicted"/>
<dbReference type="AlphaFoldDB" id="A0A6M1RTA1"/>
<gene>
    <name evidence="1" type="ORF">G4L39_01135</name>
</gene>
<accession>A0A6M1RTA1</accession>
<name>A0A6M1RTA1_9BACT</name>
<dbReference type="Proteomes" id="UP000477311">
    <property type="component" value="Unassembled WGS sequence"/>
</dbReference>
<keyword evidence="2" id="KW-1185">Reference proteome</keyword>
<sequence>MKSLASFAQALFLIVLFALGLWLGAHYKQWLGIPEGPRIRTSAAVLQQIQSLAQLVTVRYVLEKAVIVEDVKWYGENRLLLLAHGVVKAGVDLTRVQPGDIEIRDNRLRLRLPAPRVTDAYLDESRTQVIDRQTGLLRRFDREMEQMARQTALREIRLAAHEAGILKEAEEQARLQLTRFFQAAGFREVQIEFRRPGDPPETTP</sequence>